<comment type="subunit">
    <text evidence="7">PP2A consists of a common heterodimeric core enzyme, composed of a 36 kDa catalytic subunit (subunit C) and a 65 kDa constant regulatory subunit (PR65 or subunit A), that associates with a variety of regulatory subunits. Proteins that associate with the core dimer include three families of regulatory subunits B (the R2/B/PR55/B55, R3/B''/PR72/PR130/PR59 and R5/B'/B56 families), the 48 kDa variable regulatory subunit, viral proteins, and cell signaling molecules.</text>
</comment>
<name>A0A067MTJ7_BOTB1</name>
<dbReference type="STRING" id="930990.A0A067MTJ7"/>
<evidence type="ECO:0000256" key="3">
    <source>
        <dbReference type="ARBA" id="ARBA00008259"/>
    </source>
</evidence>
<evidence type="ECO:0008006" key="11">
    <source>
        <dbReference type="Google" id="ProtNLM"/>
    </source>
</evidence>
<feature type="region of interest" description="Disordered" evidence="8">
    <location>
        <begin position="1"/>
        <end position="53"/>
    </location>
</feature>
<feature type="region of interest" description="Disordered" evidence="8">
    <location>
        <begin position="60"/>
        <end position="79"/>
    </location>
</feature>
<reference evidence="10" key="1">
    <citation type="journal article" date="2014" name="Proc. Natl. Acad. Sci. U.S.A.">
        <title>Extensive sampling of basidiomycete genomes demonstrates inadequacy of the white-rot/brown-rot paradigm for wood decay fungi.</title>
        <authorList>
            <person name="Riley R."/>
            <person name="Salamov A.A."/>
            <person name="Brown D.W."/>
            <person name="Nagy L.G."/>
            <person name="Floudas D."/>
            <person name="Held B.W."/>
            <person name="Levasseur A."/>
            <person name="Lombard V."/>
            <person name="Morin E."/>
            <person name="Otillar R."/>
            <person name="Lindquist E.A."/>
            <person name="Sun H."/>
            <person name="LaButti K.M."/>
            <person name="Schmutz J."/>
            <person name="Jabbour D."/>
            <person name="Luo H."/>
            <person name="Baker S.E."/>
            <person name="Pisabarro A.G."/>
            <person name="Walton J.D."/>
            <person name="Blanchette R.A."/>
            <person name="Henrissat B."/>
            <person name="Martin F."/>
            <person name="Cullen D."/>
            <person name="Hibbett D.S."/>
            <person name="Grigoriev I.V."/>
        </authorList>
    </citation>
    <scope>NUCLEOTIDE SEQUENCE [LARGE SCALE GENOMIC DNA]</scope>
    <source>
        <strain evidence="10">FD-172 SS1</strain>
    </source>
</reference>
<comment type="subcellular location">
    <subcellularLocation>
        <location evidence="2">Cytoplasm</location>
    </subcellularLocation>
    <subcellularLocation>
        <location evidence="1">Nucleus</location>
    </subcellularLocation>
</comment>
<dbReference type="OrthoDB" id="10264446at2759"/>
<evidence type="ECO:0000256" key="5">
    <source>
        <dbReference type="ARBA" id="ARBA00022553"/>
    </source>
</evidence>
<keyword evidence="4" id="KW-0963">Cytoplasm</keyword>
<dbReference type="FunCoup" id="A0A067MTJ7">
    <property type="interactions" value="343"/>
</dbReference>
<dbReference type="SUPFAM" id="SSF48371">
    <property type="entry name" value="ARM repeat"/>
    <property type="match status" value="1"/>
</dbReference>
<feature type="region of interest" description="Disordered" evidence="8">
    <location>
        <begin position="558"/>
        <end position="587"/>
    </location>
</feature>
<evidence type="ECO:0000256" key="7">
    <source>
        <dbReference type="ARBA" id="ARBA00064351"/>
    </source>
</evidence>
<dbReference type="InParanoid" id="A0A067MTJ7"/>
<keyword evidence="6" id="KW-0539">Nucleus</keyword>
<dbReference type="GO" id="GO:0035556">
    <property type="term" value="P:intracellular signal transduction"/>
    <property type="evidence" value="ECO:0007669"/>
    <property type="project" value="UniProtKB-ARBA"/>
</dbReference>
<evidence type="ECO:0000256" key="6">
    <source>
        <dbReference type="ARBA" id="ARBA00023242"/>
    </source>
</evidence>
<evidence type="ECO:0000256" key="1">
    <source>
        <dbReference type="ARBA" id="ARBA00004123"/>
    </source>
</evidence>
<dbReference type="HOGENOM" id="CLU_012437_1_1_1"/>
<dbReference type="PANTHER" id="PTHR10257">
    <property type="entry name" value="SERINE/THREONINE PROTEIN PHOSPHATASE 2A PP2A REGULATORY SUBUNIT B"/>
    <property type="match status" value="1"/>
</dbReference>
<evidence type="ECO:0000256" key="2">
    <source>
        <dbReference type="ARBA" id="ARBA00004496"/>
    </source>
</evidence>
<dbReference type="GO" id="GO:0005816">
    <property type="term" value="C:spindle pole body"/>
    <property type="evidence" value="ECO:0007669"/>
    <property type="project" value="UniProtKB-ARBA"/>
</dbReference>
<dbReference type="Gene3D" id="1.25.10.10">
    <property type="entry name" value="Leucine-rich Repeat Variant"/>
    <property type="match status" value="1"/>
</dbReference>
<dbReference type="FunFam" id="1.25.10.10:FF:000016">
    <property type="entry name" value="Serine/threonine-protein phosphatase 2A 56 kDa regulatory subunit"/>
    <property type="match status" value="1"/>
</dbReference>
<dbReference type="GO" id="GO:0019888">
    <property type="term" value="F:protein phosphatase regulator activity"/>
    <property type="evidence" value="ECO:0007669"/>
    <property type="project" value="InterPro"/>
</dbReference>
<dbReference type="GO" id="GO:0005634">
    <property type="term" value="C:nucleus"/>
    <property type="evidence" value="ECO:0007669"/>
    <property type="project" value="UniProtKB-SubCell"/>
</dbReference>
<sequence>MGGGSPAPPIVVVSPEMPQDPVAYGMGRGYGGSPDRTTSELGGATPPRASATLSRLRNAAPKDTIPIVGKPPKKQRSSRFHVTERVEIEKLPSFAEVVPGERPELFVRKLNQCKVLFDFNDASAELRGKQIKAAALHEMLEYITTQRGVITEQIYPEVVTMFASNLFRSIPPQVNPTGDAFDPEEDEPVLELAWPHLQIVYEFFLRFVESPDFNTNLAKRYIDHSFVLSLLELFDSEDPRERDFLKTTLHRIYGKFLNLRAFIRRSINNVFFQFIYETEHHNGIAELLEILGSIINGFALPLKEEHKTFLTRALIPLHKVKSLSMYHPQLAYCVVQFLEKDPSLTEEVLLGLLKYWPKVNSPKEVMFLNEVEEVLDVIDPNEFARVQIPLFTQLARCVNSQHFQVAERALYYWNNEYIVNLMSNNIPTVLPIVFPALYQNSRSHWNRTIHGMVYNALKLFMDMNPELFDECVTQFRRNKQLERQHLIARHEAWQRLKDDAIRNNGGKVPAGMDLDYPPPPPPVTDEDVMDMAIDLSAAVIDAEAMDMSMAHDMHMNGGGFQDGREPFPDVAPQSASGQSPHIRRKSVLPVDPSVLRDLQAHRSMELELASGRDM</sequence>
<dbReference type="PANTHER" id="PTHR10257:SF3">
    <property type="entry name" value="SERINE_THREONINE-PROTEIN PHOSPHATASE 2A 56 KDA REGULATORY SUBUNIT GAMMA ISOFORM"/>
    <property type="match status" value="1"/>
</dbReference>
<dbReference type="GO" id="GO:0005737">
    <property type="term" value="C:cytoplasm"/>
    <property type="evidence" value="ECO:0007669"/>
    <property type="project" value="UniProtKB-SubCell"/>
</dbReference>
<dbReference type="GO" id="GO:0000776">
    <property type="term" value="C:kinetochore"/>
    <property type="evidence" value="ECO:0007669"/>
    <property type="project" value="UniProtKB-ARBA"/>
</dbReference>
<keyword evidence="5" id="KW-0597">Phosphoprotein</keyword>
<dbReference type="InterPro" id="IPR011989">
    <property type="entry name" value="ARM-like"/>
</dbReference>
<dbReference type="GO" id="GO:1901991">
    <property type="term" value="P:negative regulation of mitotic cell cycle phase transition"/>
    <property type="evidence" value="ECO:0007669"/>
    <property type="project" value="UniProtKB-ARBA"/>
</dbReference>
<dbReference type="EMBL" id="KL198022">
    <property type="protein sequence ID" value="KDQ18035.1"/>
    <property type="molecule type" value="Genomic_DNA"/>
</dbReference>
<dbReference type="Proteomes" id="UP000027195">
    <property type="component" value="Unassembled WGS sequence"/>
</dbReference>
<evidence type="ECO:0000313" key="9">
    <source>
        <dbReference type="EMBL" id="KDQ18035.1"/>
    </source>
</evidence>
<comment type="similarity">
    <text evidence="3">Belongs to the phosphatase 2A regulatory subunit B family.</text>
</comment>
<organism evidence="9 10">
    <name type="scientific">Botryobasidium botryosum (strain FD-172 SS1)</name>
    <dbReference type="NCBI Taxonomy" id="930990"/>
    <lineage>
        <taxon>Eukaryota</taxon>
        <taxon>Fungi</taxon>
        <taxon>Dikarya</taxon>
        <taxon>Basidiomycota</taxon>
        <taxon>Agaricomycotina</taxon>
        <taxon>Agaricomycetes</taxon>
        <taxon>Cantharellales</taxon>
        <taxon>Botryobasidiaceae</taxon>
        <taxon>Botryobasidium</taxon>
    </lineage>
</organism>
<keyword evidence="10" id="KW-1185">Reference proteome</keyword>
<dbReference type="Pfam" id="PF01603">
    <property type="entry name" value="B56"/>
    <property type="match status" value="1"/>
</dbReference>
<dbReference type="InterPro" id="IPR016024">
    <property type="entry name" value="ARM-type_fold"/>
</dbReference>
<proteinExistence type="inferred from homology"/>
<evidence type="ECO:0000256" key="8">
    <source>
        <dbReference type="SAM" id="MobiDB-lite"/>
    </source>
</evidence>
<dbReference type="GO" id="GO:0051754">
    <property type="term" value="P:meiotic sister chromatid cohesion, centromeric"/>
    <property type="evidence" value="ECO:0007669"/>
    <property type="project" value="UniProtKB-ARBA"/>
</dbReference>
<gene>
    <name evidence="9" type="ORF">BOTBODRAFT_104930</name>
</gene>
<dbReference type="AlphaFoldDB" id="A0A067MTJ7"/>
<dbReference type="GO" id="GO:0098813">
    <property type="term" value="P:nuclear chromosome segregation"/>
    <property type="evidence" value="ECO:0007669"/>
    <property type="project" value="UniProtKB-ARBA"/>
</dbReference>
<accession>A0A067MTJ7</accession>
<evidence type="ECO:0000256" key="4">
    <source>
        <dbReference type="ARBA" id="ARBA00022490"/>
    </source>
</evidence>
<protein>
    <recommendedName>
        <fullName evidence="11">Serine/threonine-protein phosphatase 2A 56 kDa regulatory subunit</fullName>
    </recommendedName>
</protein>
<evidence type="ECO:0000313" key="10">
    <source>
        <dbReference type="Proteomes" id="UP000027195"/>
    </source>
</evidence>
<dbReference type="InterPro" id="IPR002554">
    <property type="entry name" value="PP2A_B56"/>
</dbReference>
<dbReference type="GO" id="GO:0000159">
    <property type="term" value="C:protein phosphatase type 2A complex"/>
    <property type="evidence" value="ECO:0007669"/>
    <property type="project" value="InterPro"/>
</dbReference>